<protein>
    <submittedName>
        <fullName evidence="3">Uncharacterized protein</fullName>
    </submittedName>
</protein>
<dbReference type="AlphaFoldDB" id="A0A4R1QYX6"/>
<reference evidence="3 4" key="1">
    <citation type="submission" date="2019-03" db="EMBL/GenBank/DDBJ databases">
        <title>Genomic Encyclopedia of Type Strains, Phase IV (KMG-IV): sequencing the most valuable type-strain genomes for metagenomic binning, comparative biology and taxonomic classification.</title>
        <authorList>
            <person name="Goeker M."/>
        </authorList>
    </citation>
    <scope>NUCLEOTIDE SEQUENCE [LARGE SCALE GENOMIC DNA]</scope>
    <source>
        <strain evidence="3 4">DSM 100451</strain>
    </source>
</reference>
<proteinExistence type="predicted"/>
<comment type="caution">
    <text evidence="3">The sequence shown here is derived from an EMBL/GenBank/DDBJ whole genome shotgun (WGS) entry which is preliminary data.</text>
</comment>
<feature type="signal peptide" evidence="2">
    <location>
        <begin position="1"/>
        <end position="26"/>
    </location>
</feature>
<keyword evidence="2" id="KW-0732">Signal</keyword>
<dbReference type="Proteomes" id="UP000295184">
    <property type="component" value="Unassembled WGS sequence"/>
</dbReference>
<evidence type="ECO:0000256" key="1">
    <source>
        <dbReference type="SAM" id="MobiDB-lite"/>
    </source>
</evidence>
<sequence length="170" mass="19330">MKIKKLSTFTAIVAVAFVLSMTVVFATSASHASADNTPEQTSPTMMASYYDKESGNTLYTFDNGKSYVALSEEEEAELFNTPDIEWWTYDEYKLWMEDEKRNMEDMIGEKCSDSRGEYVWSQEDVDAQMKIYEQNLNDLKNGKMLSKTVDGNPDLQIGYDPEATMSSIPQ</sequence>
<dbReference type="STRING" id="1650663.GCA_001486665_01503"/>
<name>A0A4R1QYX6_9FIRM</name>
<gene>
    <name evidence="3" type="ORF">EDD77_10841</name>
</gene>
<evidence type="ECO:0000313" key="3">
    <source>
        <dbReference type="EMBL" id="TCL58173.1"/>
    </source>
</evidence>
<evidence type="ECO:0000256" key="2">
    <source>
        <dbReference type="SAM" id="SignalP"/>
    </source>
</evidence>
<dbReference type="EMBL" id="SLUM01000008">
    <property type="protein sequence ID" value="TCL58173.1"/>
    <property type="molecule type" value="Genomic_DNA"/>
</dbReference>
<feature type="region of interest" description="Disordered" evidence="1">
    <location>
        <begin position="144"/>
        <end position="170"/>
    </location>
</feature>
<organism evidence="3 4">
    <name type="scientific">Allofournierella massiliensis</name>
    <dbReference type="NCBI Taxonomy" id="1650663"/>
    <lineage>
        <taxon>Bacteria</taxon>
        <taxon>Bacillati</taxon>
        <taxon>Bacillota</taxon>
        <taxon>Clostridia</taxon>
        <taxon>Eubacteriales</taxon>
        <taxon>Oscillospiraceae</taxon>
        <taxon>Allofournierella</taxon>
    </lineage>
</organism>
<evidence type="ECO:0000313" key="4">
    <source>
        <dbReference type="Proteomes" id="UP000295184"/>
    </source>
</evidence>
<accession>A0A4R1QYX6</accession>
<feature type="chain" id="PRO_5039136632" evidence="2">
    <location>
        <begin position="27"/>
        <end position="170"/>
    </location>
</feature>